<protein>
    <recommendedName>
        <fullName evidence="2">glycine--tRNA ligase</fullName>
        <ecNumber evidence="2">6.1.1.14</ecNumber>
    </recommendedName>
    <alternativeName>
        <fullName evidence="8">Diadenosine tetraphosphate synthetase</fullName>
    </alternativeName>
</protein>
<dbReference type="GO" id="GO:0004820">
    <property type="term" value="F:glycine-tRNA ligase activity"/>
    <property type="evidence" value="ECO:0007669"/>
    <property type="project" value="UniProtKB-EC"/>
</dbReference>
<gene>
    <name evidence="10" type="primary">GRS1_1</name>
    <name evidence="10" type="ORF">CU098_002846</name>
</gene>
<dbReference type="Proteomes" id="UP000253551">
    <property type="component" value="Unassembled WGS sequence"/>
</dbReference>
<comment type="similarity">
    <text evidence="1">Belongs to the class-II aminoacyl-tRNA synthetase family.</text>
</comment>
<accession>A0A367KNY4</accession>
<evidence type="ECO:0000256" key="5">
    <source>
        <dbReference type="ARBA" id="ARBA00022840"/>
    </source>
</evidence>
<keyword evidence="4" id="KW-0547">Nucleotide-binding</keyword>
<evidence type="ECO:0000313" key="10">
    <source>
        <dbReference type="EMBL" id="RCI03552.1"/>
    </source>
</evidence>
<dbReference type="NCBIfam" id="NF003211">
    <property type="entry name" value="PRK04173.1"/>
    <property type="match status" value="1"/>
</dbReference>
<dbReference type="Pfam" id="PF03129">
    <property type="entry name" value="HGTP_anticodon"/>
    <property type="match status" value="1"/>
</dbReference>
<evidence type="ECO:0000256" key="4">
    <source>
        <dbReference type="ARBA" id="ARBA00022741"/>
    </source>
</evidence>
<dbReference type="CDD" id="cd00774">
    <property type="entry name" value="GlyRS-like_core"/>
    <property type="match status" value="1"/>
</dbReference>
<dbReference type="InterPro" id="IPR027031">
    <property type="entry name" value="Gly-tRNA_synthase/POLG2"/>
</dbReference>
<evidence type="ECO:0000256" key="7">
    <source>
        <dbReference type="ARBA" id="ARBA00023146"/>
    </source>
</evidence>
<comment type="caution">
    <text evidence="10">The sequence shown here is derived from an EMBL/GenBank/DDBJ whole genome shotgun (WGS) entry which is preliminary data.</text>
</comment>
<dbReference type="EC" id="6.1.1.14" evidence="2"/>
<dbReference type="GO" id="GO:0070150">
    <property type="term" value="P:mitochondrial glycyl-tRNA aminoacylation"/>
    <property type="evidence" value="ECO:0007669"/>
    <property type="project" value="TreeGrafter"/>
</dbReference>
<evidence type="ECO:0000313" key="11">
    <source>
        <dbReference type="Proteomes" id="UP000253551"/>
    </source>
</evidence>
<evidence type="ECO:0000256" key="1">
    <source>
        <dbReference type="ARBA" id="ARBA00008226"/>
    </source>
</evidence>
<dbReference type="Gene3D" id="3.40.50.800">
    <property type="entry name" value="Anticodon-binding domain"/>
    <property type="match status" value="1"/>
</dbReference>
<keyword evidence="6" id="KW-0648">Protein biosynthesis</keyword>
<dbReference type="GO" id="GO:0005739">
    <property type="term" value="C:mitochondrion"/>
    <property type="evidence" value="ECO:0007669"/>
    <property type="project" value="TreeGrafter"/>
</dbReference>
<dbReference type="SUPFAM" id="SSF55681">
    <property type="entry name" value="Class II aaRS and biotin synthetases"/>
    <property type="match status" value="1"/>
</dbReference>
<dbReference type="GO" id="GO:0005524">
    <property type="term" value="F:ATP binding"/>
    <property type="evidence" value="ECO:0007669"/>
    <property type="project" value="UniProtKB-KW"/>
</dbReference>
<dbReference type="NCBIfam" id="TIGR00389">
    <property type="entry name" value="glyS_dimeric"/>
    <property type="match status" value="1"/>
</dbReference>
<dbReference type="FunFam" id="3.40.50.800:FF:000004">
    <property type="entry name" value="Glycine--tRNA ligase 2"/>
    <property type="match status" value="1"/>
</dbReference>
<keyword evidence="5" id="KW-0067">ATP-binding</keyword>
<dbReference type="InterPro" id="IPR004154">
    <property type="entry name" value="Anticodon-bd"/>
</dbReference>
<dbReference type="InterPro" id="IPR036621">
    <property type="entry name" value="Anticodon-bd_dom_sf"/>
</dbReference>
<proteinExistence type="inferred from homology"/>
<dbReference type="SUPFAM" id="SSF52954">
    <property type="entry name" value="Class II aaRS ABD-related"/>
    <property type="match status" value="1"/>
</dbReference>
<dbReference type="PANTHER" id="PTHR10745">
    <property type="entry name" value="GLYCYL-TRNA SYNTHETASE/DNA POLYMERASE SUBUNIT GAMMA-2"/>
    <property type="match status" value="1"/>
</dbReference>
<reference evidence="10 11" key="1">
    <citation type="journal article" date="2018" name="G3 (Bethesda)">
        <title>Phylogenetic and Phylogenomic Definition of Rhizopus Species.</title>
        <authorList>
            <person name="Gryganskyi A.P."/>
            <person name="Golan J."/>
            <person name="Dolatabadi S."/>
            <person name="Mondo S."/>
            <person name="Robb S."/>
            <person name="Idnurm A."/>
            <person name="Muszewska A."/>
            <person name="Steczkiewicz K."/>
            <person name="Masonjones S."/>
            <person name="Liao H.L."/>
            <person name="Gajdeczka M.T."/>
            <person name="Anike F."/>
            <person name="Vuek A."/>
            <person name="Anishchenko I.M."/>
            <person name="Voigt K."/>
            <person name="de Hoog G.S."/>
            <person name="Smith M.E."/>
            <person name="Heitman J."/>
            <person name="Vilgalys R."/>
            <person name="Stajich J.E."/>
        </authorList>
    </citation>
    <scope>NUCLEOTIDE SEQUENCE [LARGE SCALE GENOMIC DNA]</scope>
    <source>
        <strain evidence="10 11">LSU 92-RS-03</strain>
    </source>
</reference>
<dbReference type="STRING" id="4846.A0A367KNY4"/>
<dbReference type="InterPro" id="IPR002315">
    <property type="entry name" value="tRNA-synt_gly"/>
</dbReference>
<dbReference type="Pfam" id="PF00587">
    <property type="entry name" value="tRNA-synt_2b"/>
    <property type="match status" value="1"/>
</dbReference>
<dbReference type="InterPro" id="IPR006195">
    <property type="entry name" value="aa-tRNA-synth_II"/>
</dbReference>
<dbReference type="FunFam" id="3.30.930.10:FF:000158">
    <property type="entry name" value="Glycyl-tRNA synthetase"/>
    <property type="match status" value="1"/>
</dbReference>
<dbReference type="EMBL" id="PJQM01000976">
    <property type="protein sequence ID" value="RCI03552.1"/>
    <property type="molecule type" value="Genomic_DNA"/>
</dbReference>
<dbReference type="OrthoDB" id="57698at2759"/>
<evidence type="ECO:0000259" key="9">
    <source>
        <dbReference type="PROSITE" id="PS50862"/>
    </source>
</evidence>
<dbReference type="Gene3D" id="3.30.40.230">
    <property type="match status" value="1"/>
</dbReference>
<dbReference type="InterPro" id="IPR002314">
    <property type="entry name" value="aa-tRNA-synt_IIb"/>
</dbReference>
<organism evidence="10 11">
    <name type="scientific">Rhizopus stolonifer</name>
    <name type="common">Rhizopus nigricans</name>
    <dbReference type="NCBI Taxonomy" id="4846"/>
    <lineage>
        <taxon>Eukaryota</taxon>
        <taxon>Fungi</taxon>
        <taxon>Fungi incertae sedis</taxon>
        <taxon>Mucoromycota</taxon>
        <taxon>Mucoromycotina</taxon>
        <taxon>Mucoromycetes</taxon>
        <taxon>Mucorales</taxon>
        <taxon>Mucorineae</taxon>
        <taxon>Rhizopodaceae</taxon>
        <taxon>Rhizopus</taxon>
    </lineage>
</organism>
<evidence type="ECO:0000256" key="8">
    <source>
        <dbReference type="ARBA" id="ARBA00030057"/>
    </source>
</evidence>
<sequence length="615" mass="69419">MSEQKFDRAALEQLVTKRFFYAPSFQIYGGVAGLYDFGPSGCALLNNIISIWRSHFVLEEEMLEVDTSIMTTHEVLKTSGHVDKFSDFMCKDLKNGEIFRADHVVEAVLEARLQGDKEAKAAKAGKSAEEIAAEAAADAAAKVDKKKKKKKGVVVAVELADDVRQSYETTLAQIDNYGGDELAEIMKRFDIRSPETGNELSEPKEFNLMFESLIGPTGQLKGFLRPETAQGQFVNFKKLLEFNNEKMPFASAQVGRSFRNEISPRSGLLRVREFTMAEIEHYVDPENKNHPKFVDFKDVKLTLLPKDVQLSGKTSTIEMTIGDAVANNIGIKGDRLRFRQHMDNEMAHYACDCWDAEIQTSYGWIECVGCADRSAYDLTVHTKRTGEKLIVREQLAEPRTVELWQVEINKKTFGPKFKKEAKAVEEALLALSEDQYAQLAKDLETGVGFVEVNGQKFEVANDNLTVKRGSVTEYVREYTPNVIEPSFGIGRILYSLLEHSWWVREDDEARNVLSFPIVVAPFKCCLLPLSGNAVFEPFVRKFSRELRQAGVSIRTDDSKASIGRRYARNDELGIPFAITIDFDTVEDNTVTLRERDSTKQVRDTFENILKILKDA</sequence>
<dbReference type="PROSITE" id="PS50862">
    <property type="entry name" value="AA_TRNA_LIGASE_II"/>
    <property type="match status" value="1"/>
</dbReference>
<name>A0A367KNY4_RHIST</name>
<keyword evidence="3 10" id="KW-0436">Ligase</keyword>
<keyword evidence="11" id="KW-1185">Reference proteome</keyword>
<dbReference type="Gene3D" id="3.30.930.10">
    <property type="entry name" value="Bira Bifunctional Protein, Domain 2"/>
    <property type="match status" value="1"/>
</dbReference>
<keyword evidence="7" id="KW-0030">Aminoacyl-tRNA synthetase</keyword>
<dbReference type="AlphaFoldDB" id="A0A367KNY4"/>
<feature type="domain" description="Aminoacyl-transfer RNA synthetases class-II family profile" evidence="9">
    <location>
        <begin position="190"/>
        <end position="516"/>
    </location>
</feature>
<dbReference type="InterPro" id="IPR045864">
    <property type="entry name" value="aa-tRNA-synth_II/BPL/LPL"/>
</dbReference>
<dbReference type="PRINTS" id="PR01043">
    <property type="entry name" value="TRNASYNTHGLY"/>
</dbReference>
<evidence type="ECO:0000256" key="2">
    <source>
        <dbReference type="ARBA" id="ARBA00012829"/>
    </source>
</evidence>
<dbReference type="CDD" id="cd00858">
    <property type="entry name" value="GlyRS_anticodon"/>
    <property type="match status" value="1"/>
</dbReference>
<dbReference type="InterPro" id="IPR033731">
    <property type="entry name" value="GlyRS-like_core"/>
</dbReference>
<dbReference type="PANTHER" id="PTHR10745:SF0">
    <property type="entry name" value="GLYCINE--TRNA LIGASE"/>
    <property type="match status" value="1"/>
</dbReference>
<evidence type="ECO:0000256" key="6">
    <source>
        <dbReference type="ARBA" id="ARBA00022917"/>
    </source>
</evidence>
<evidence type="ECO:0000256" key="3">
    <source>
        <dbReference type="ARBA" id="ARBA00022598"/>
    </source>
</evidence>